<organism evidence="2 3">
    <name type="scientific">Caerostris extrusa</name>
    <name type="common">Bark spider</name>
    <name type="synonym">Caerostris bankana</name>
    <dbReference type="NCBI Taxonomy" id="172846"/>
    <lineage>
        <taxon>Eukaryota</taxon>
        <taxon>Metazoa</taxon>
        <taxon>Ecdysozoa</taxon>
        <taxon>Arthropoda</taxon>
        <taxon>Chelicerata</taxon>
        <taxon>Arachnida</taxon>
        <taxon>Araneae</taxon>
        <taxon>Araneomorphae</taxon>
        <taxon>Entelegynae</taxon>
        <taxon>Araneoidea</taxon>
        <taxon>Araneidae</taxon>
        <taxon>Caerostris</taxon>
    </lineage>
</organism>
<keyword evidence="1" id="KW-1133">Transmembrane helix</keyword>
<gene>
    <name evidence="2" type="ORF">CEXT_31911</name>
</gene>
<proteinExistence type="predicted"/>
<accession>A0AAV4SB83</accession>
<protein>
    <recommendedName>
        <fullName evidence="4">7TM GPCR serpentine receptor class x (Srx) domain-containing protein</fullName>
    </recommendedName>
</protein>
<dbReference type="Proteomes" id="UP001054945">
    <property type="component" value="Unassembled WGS sequence"/>
</dbReference>
<sequence>MDLTVGVINVLTDIIWKITVAFYADNIACKLIKYLQGVHLQYLSYIFISPEVSRKDFVPDIEQADIRPLYTSRATRFLLQDPSGEIFWVTRDIYGCFMGQTAFLCLLNALAFNAVGILHFPLVNIRFTTCRYVVVAIWASICNILSYIFVSPKVSGKDSVLNIEQVDIRPFIYPEQHVLYYKILPARFSGLHEIFIDVLWGRLRFFAFECMLLHLTLLVF</sequence>
<evidence type="ECO:0000256" key="1">
    <source>
        <dbReference type="SAM" id="Phobius"/>
    </source>
</evidence>
<dbReference type="EMBL" id="BPLR01009224">
    <property type="protein sequence ID" value="GIY30451.1"/>
    <property type="molecule type" value="Genomic_DNA"/>
</dbReference>
<reference evidence="2 3" key="1">
    <citation type="submission" date="2021-06" db="EMBL/GenBank/DDBJ databases">
        <title>Caerostris extrusa draft genome.</title>
        <authorList>
            <person name="Kono N."/>
            <person name="Arakawa K."/>
        </authorList>
    </citation>
    <scope>NUCLEOTIDE SEQUENCE [LARGE SCALE GENOMIC DNA]</scope>
</reference>
<evidence type="ECO:0000313" key="2">
    <source>
        <dbReference type="EMBL" id="GIY30451.1"/>
    </source>
</evidence>
<keyword evidence="1" id="KW-0812">Transmembrane</keyword>
<evidence type="ECO:0000313" key="3">
    <source>
        <dbReference type="Proteomes" id="UP001054945"/>
    </source>
</evidence>
<comment type="caution">
    <text evidence="2">The sequence shown here is derived from an EMBL/GenBank/DDBJ whole genome shotgun (WGS) entry which is preliminary data.</text>
</comment>
<dbReference type="AlphaFoldDB" id="A0AAV4SB83"/>
<keyword evidence="3" id="KW-1185">Reference proteome</keyword>
<feature type="transmembrane region" description="Helical" evidence="1">
    <location>
        <begin position="101"/>
        <end position="120"/>
    </location>
</feature>
<keyword evidence="1" id="KW-0472">Membrane</keyword>
<feature type="transmembrane region" description="Helical" evidence="1">
    <location>
        <begin position="132"/>
        <end position="150"/>
    </location>
</feature>
<evidence type="ECO:0008006" key="4">
    <source>
        <dbReference type="Google" id="ProtNLM"/>
    </source>
</evidence>
<name>A0AAV4SB83_CAEEX</name>